<keyword evidence="4 7" id="KW-0812">Transmembrane</keyword>
<feature type="transmembrane region" description="Helical" evidence="7">
    <location>
        <begin position="189"/>
        <end position="211"/>
    </location>
</feature>
<evidence type="ECO:0000256" key="3">
    <source>
        <dbReference type="ARBA" id="ARBA00022475"/>
    </source>
</evidence>
<keyword evidence="3" id="KW-1003">Cell membrane</keyword>
<accession>A0AAU7XGV9</accession>
<dbReference type="Pfam" id="PF00528">
    <property type="entry name" value="BPD_transp_1"/>
    <property type="match status" value="1"/>
</dbReference>
<feature type="transmembrane region" description="Helical" evidence="7">
    <location>
        <begin position="114"/>
        <end position="137"/>
    </location>
</feature>
<evidence type="ECO:0000256" key="4">
    <source>
        <dbReference type="ARBA" id="ARBA00022692"/>
    </source>
</evidence>
<sequence>MSAAPYSQGSAYSPGRLIRLAVLIAGAAIVLLPYAWMVSTSLKPQAEVFSSGLSLVPHDWAVVENYGKALTRIPMLRILINGVVVCAAIVLFQILFALPCAYAMAKLEFRGREVLFGLVLTGLLVPIHAISIPLYWAARESGLLNTLAVLIAPFTLSVFAIFLFRQFIKAMPDDLIAAARMDGLSELAIVWRVVLPNAWPAATAFAVFSIVAHWNDLYWPLIAISKTDLATPPLGLLFFRAAEVGDDYGALMAATVVITAPLVAMFLVAQRTFIEGITMTGLKG</sequence>
<evidence type="ECO:0000256" key="1">
    <source>
        <dbReference type="ARBA" id="ARBA00004651"/>
    </source>
</evidence>
<dbReference type="CDD" id="cd06261">
    <property type="entry name" value="TM_PBP2"/>
    <property type="match status" value="1"/>
</dbReference>
<gene>
    <name evidence="9" type="ORF">ABS361_08375</name>
</gene>
<keyword evidence="5 7" id="KW-1133">Transmembrane helix</keyword>
<dbReference type="PROSITE" id="PS50928">
    <property type="entry name" value="ABC_TM1"/>
    <property type="match status" value="1"/>
</dbReference>
<feature type="transmembrane region" description="Helical" evidence="7">
    <location>
        <begin position="248"/>
        <end position="269"/>
    </location>
</feature>
<dbReference type="InterPro" id="IPR035906">
    <property type="entry name" value="MetI-like_sf"/>
</dbReference>
<evidence type="ECO:0000256" key="2">
    <source>
        <dbReference type="ARBA" id="ARBA00022448"/>
    </source>
</evidence>
<dbReference type="KEGG" id="mflg:ABS361_08375"/>
<evidence type="ECO:0000256" key="7">
    <source>
        <dbReference type="RuleBase" id="RU363032"/>
    </source>
</evidence>
<organism evidence="9">
    <name type="scientific">Methyloraptor flagellatus</name>
    <dbReference type="NCBI Taxonomy" id="3162530"/>
    <lineage>
        <taxon>Bacteria</taxon>
        <taxon>Pseudomonadati</taxon>
        <taxon>Pseudomonadota</taxon>
        <taxon>Alphaproteobacteria</taxon>
        <taxon>Hyphomicrobiales</taxon>
        <taxon>Ancalomicrobiaceae</taxon>
        <taxon>Methyloraptor</taxon>
    </lineage>
</organism>
<dbReference type="InterPro" id="IPR000515">
    <property type="entry name" value="MetI-like"/>
</dbReference>
<feature type="transmembrane region" description="Helical" evidence="7">
    <location>
        <begin position="17"/>
        <end position="36"/>
    </location>
</feature>
<evidence type="ECO:0000256" key="6">
    <source>
        <dbReference type="ARBA" id="ARBA00023136"/>
    </source>
</evidence>
<dbReference type="AlphaFoldDB" id="A0AAU7XGV9"/>
<comment type="similarity">
    <text evidence="7">Belongs to the binding-protein-dependent transport system permease family.</text>
</comment>
<reference evidence="9" key="1">
    <citation type="submission" date="2024-06" db="EMBL/GenBank/DDBJ databases">
        <title>Methylostella associata gen. nov., sp. nov., a novel Ancalomicrobiaceae-affiliated facultatively methylotrophic bacteria that feed on methanotrophs of the genus Methylococcus.</title>
        <authorList>
            <person name="Saltykova V."/>
            <person name="Danilova O.V."/>
            <person name="Oshkin I.Y."/>
            <person name="Belova S.E."/>
            <person name="Pimenov N.V."/>
            <person name="Dedysh S.N."/>
        </authorList>
    </citation>
    <scope>NUCLEOTIDE SEQUENCE</scope>
    <source>
        <strain evidence="9">S20</strain>
    </source>
</reference>
<comment type="subcellular location">
    <subcellularLocation>
        <location evidence="1 7">Cell membrane</location>
        <topology evidence="1 7">Multi-pass membrane protein</topology>
    </subcellularLocation>
</comment>
<dbReference type="PANTHER" id="PTHR43744:SF12">
    <property type="entry name" value="ABC TRANSPORTER PERMEASE PROTEIN MG189-RELATED"/>
    <property type="match status" value="1"/>
</dbReference>
<feature type="domain" description="ABC transmembrane type-1" evidence="8">
    <location>
        <begin position="79"/>
        <end position="269"/>
    </location>
</feature>
<dbReference type="RefSeq" id="WP_407051319.1">
    <property type="nucleotide sequence ID" value="NZ_CP158568.1"/>
</dbReference>
<evidence type="ECO:0000313" key="9">
    <source>
        <dbReference type="EMBL" id="XBY46222.1"/>
    </source>
</evidence>
<dbReference type="Gene3D" id="1.10.3720.10">
    <property type="entry name" value="MetI-like"/>
    <property type="match status" value="1"/>
</dbReference>
<dbReference type="GO" id="GO:0005886">
    <property type="term" value="C:plasma membrane"/>
    <property type="evidence" value="ECO:0007669"/>
    <property type="project" value="UniProtKB-SubCell"/>
</dbReference>
<dbReference type="EMBL" id="CP158568">
    <property type="protein sequence ID" value="XBY46222.1"/>
    <property type="molecule type" value="Genomic_DNA"/>
</dbReference>
<dbReference type="GO" id="GO:0055085">
    <property type="term" value="P:transmembrane transport"/>
    <property type="evidence" value="ECO:0007669"/>
    <property type="project" value="InterPro"/>
</dbReference>
<dbReference type="PANTHER" id="PTHR43744">
    <property type="entry name" value="ABC TRANSPORTER PERMEASE PROTEIN MG189-RELATED-RELATED"/>
    <property type="match status" value="1"/>
</dbReference>
<protein>
    <submittedName>
        <fullName evidence="9">Carbohydrate ABC transporter permease</fullName>
    </submittedName>
</protein>
<feature type="transmembrane region" description="Helical" evidence="7">
    <location>
        <begin position="143"/>
        <end position="168"/>
    </location>
</feature>
<evidence type="ECO:0000256" key="5">
    <source>
        <dbReference type="ARBA" id="ARBA00022989"/>
    </source>
</evidence>
<feature type="transmembrane region" description="Helical" evidence="7">
    <location>
        <begin position="78"/>
        <end position="102"/>
    </location>
</feature>
<evidence type="ECO:0000259" key="8">
    <source>
        <dbReference type="PROSITE" id="PS50928"/>
    </source>
</evidence>
<proteinExistence type="inferred from homology"/>
<keyword evidence="6 7" id="KW-0472">Membrane</keyword>
<dbReference type="SUPFAM" id="SSF161098">
    <property type="entry name" value="MetI-like"/>
    <property type="match status" value="1"/>
</dbReference>
<keyword evidence="2 7" id="KW-0813">Transport</keyword>
<name>A0AAU7XGV9_9HYPH</name>